<dbReference type="PANTHER" id="PTHR43668">
    <property type="entry name" value="ALLANTOINASE"/>
    <property type="match status" value="1"/>
</dbReference>
<organism evidence="1 2">
    <name type="scientific">Candidatus Protochlamydia naegleriophila</name>
    <dbReference type="NCBI Taxonomy" id="389348"/>
    <lineage>
        <taxon>Bacteria</taxon>
        <taxon>Pseudomonadati</taxon>
        <taxon>Chlamydiota</taxon>
        <taxon>Chlamydiia</taxon>
        <taxon>Parachlamydiales</taxon>
        <taxon>Parachlamydiaceae</taxon>
        <taxon>Candidatus Protochlamydia</taxon>
    </lineage>
</organism>
<dbReference type="InterPro" id="IPR050138">
    <property type="entry name" value="DHOase/Allantoinase_Hydrolase"/>
</dbReference>
<dbReference type="FunCoup" id="A0A0U5JGD0">
    <property type="interactions" value="394"/>
</dbReference>
<sequence>MITIKNIKTLDEQLTTITLPSSRDEIIEANGQLLLLPGLVDPHISLGDPQQEAWKSATQAALRGGITTAIDIPLQNIPYATNESLQKKRKVVDEELAALSAPLHCLFYATGSPTETEQLGLAKKLLQGVALLLGSAQLKKKDAAWDRLFQMAAWEDLPIIINAKNENSASTDTSKEEESLLEKAIYYAERQNTRLYVLNVSNKHELELIREGKKRSLLIYSETTPHHLFSNQEEDSTALWEALNANVIESIGSGFSVADQNPASKIIFQNETYDFANPIFLLPQLLTAAHAGKIAIEKLVQALCYNVNEIFNLPNGRNDAVLVNLEQERTIQKMQNGRSLEITLKGWPAYTIIEGQIFHHP</sequence>
<protein>
    <submittedName>
        <fullName evidence="1">Putative dihydroorotase</fullName>
        <ecNumber evidence="1">3.5.2.3</ecNumber>
    </submittedName>
</protein>
<keyword evidence="1" id="KW-0378">Hydrolase</keyword>
<dbReference type="GO" id="GO:0004038">
    <property type="term" value="F:allantoinase activity"/>
    <property type="evidence" value="ECO:0007669"/>
    <property type="project" value="TreeGrafter"/>
</dbReference>
<accession>A0A0U5JGD0</accession>
<dbReference type="GO" id="GO:0004151">
    <property type="term" value="F:dihydroorotase activity"/>
    <property type="evidence" value="ECO:0007669"/>
    <property type="project" value="UniProtKB-EC"/>
</dbReference>
<dbReference type="InParanoid" id="A0A0U5JGD0"/>
<dbReference type="InterPro" id="IPR032466">
    <property type="entry name" value="Metal_Hydrolase"/>
</dbReference>
<dbReference type="Proteomes" id="UP000069902">
    <property type="component" value="Chromosome cPNK"/>
</dbReference>
<dbReference type="STRING" id="389348.PNK_2062"/>
<name>A0A0U5JGD0_9BACT</name>
<keyword evidence="2" id="KW-1185">Reference proteome</keyword>
<dbReference type="PATRIC" id="fig|389348.3.peg.2317"/>
<dbReference type="SUPFAM" id="SSF51556">
    <property type="entry name" value="Metallo-dependent hydrolases"/>
    <property type="match status" value="1"/>
</dbReference>
<dbReference type="Gene3D" id="3.20.20.140">
    <property type="entry name" value="Metal-dependent hydrolases"/>
    <property type="match status" value="1"/>
</dbReference>
<reference evidence="2" key="1">
    <citation type="submission" date="2015-09" db="EMBL/GenBank/DDBJ databases">
        <authorList>
            <person name="Bertelli C."/>
        </authorList>
    </citation>
    <scope>NUCLEOTIDE SEQUENCE [LARGE SCALE GENOMIC DNA]</scope>
    <source>
        <strain evidence="2">KNic</strain>
    </source>
</reference>
<dbReference type="RefSeq" id="WP_059061889.1">
    <property type="nucleotide sequence ID" value="NZ_LN879502.1"/>
</dbReference>
<dbReference type="GO" id="GO:0005737">
    <property type="term" value="C:cytoplasm"/>
    <property type="evidence" value="ECO:0007669"/>
    <property type="project" value="TreeGrafter"/>
</dbReference>
<proteinExistence type="predicted"/>
<gene>
    <name evidence="1" type="primary">pyrC</name>
    <name evidence="1" type="ORF">PNK_2062</name>
</gene>
<dbReference type="EC" id="3.5.2.3" evidence="1"/>
<dbReference type="KEGG" id="pnl:PNK_2062"/>
<dbReference type="PANTHER" id="PTHR43668:SF2">
    <property type="entry name" value="ALLANTOINASE"/>
    <property type="match status" value="1"/>
</dbReference>
<dbReference type="AlphaFoldDB" id="A0A0U5JGD0"/>
<dbReference type="GO" id="GO:0006145">
    <property type="term" value="P:purine nucleobase catabolic process"/>
    <property type="evidence" value="ECO:0007669"/>
    <property type="project" value="TreeGrafter"/>
</dbReference>
<dbReference type="EMBL" id="LN879502">
    <property type="protein sequence ID" value="CUI17666.1"/>
    <property type="molecule type" value="Genomic_DNA"/>
</dbReference>
<evidence type="ECO:0000313" key="1">
    <source>
        <dbReference type="EMBL" id="CUI17666.1"/>
    </source>
</evidence>
<evidence type="ECO:0000313" key="2">
    <source>
        <dbReference type="Proteomes" id="UP000069902"/>
    </source>
</evidence>